<reference evidence="2" key="1">
    <citation type="submission" date="2018-02" db="EMBL/GenBank/DDBJ databases">
        <title>Rhizophora mucronata_Transcriptome.</title>
        <authorList>
            <person name="Meera S.P."/>
            <person name="Sreeshan A."/>
            <person name="Augustine A."/>
        </authorList>
    </citation>
    <scope>NUCLEOTIDE SEQUENCE</scope>
    <source>
        <tissue evidence="2">Leaf</tissue>
    </source>
</reference>
<feature type="transmembrane region" description="Helical" evidence="1">
    <location>
        <begin position="6"/>
        <end position="24"/>
    </location>
</feature>
<sequence>MIREVFFHDFVFFFFLVSCVFMGFKPLFFKN</sequence>
<evidence type="ECO:0000313" key="2">
    <source>
        <dbReference type="EMBL" id="MBX62355.1"/>
    </source>
</evidence>
<accession>A0A2P2Q5T3</accession>
<evidence type="ECO:0000256" key="1">
    <source>
        <dbReference type="SAM" id="Phobius"/>
    </source>
</evidence>
<dbReference type="EMBL" id="GGEC01081871">
    <property type="protein sequence ID" value="MBX62355.1"/>
    <property type="molecule type" value="Transcribed_RNA"/>
</dbReference>
<keyword evidence="1" id="KW-0472">Membrane</keyword>
<name>A0A2P2Q5T3_RHIMU</name>
<evidence type="ECO:0008006" key="3">
    <source>
        <dbReference type="Google" id="ProtNLM"/>
    </source>
</evidence>
<proteinExistence type="predicted"/>
<keyword evidence="1" id="KW-0812">Transmembrane</keyword>
<dbReference type="AlphaFoldDB" id="A0A2P2Q5T3"/>
<protein>
    <recommendedName>
        <fullName evidence="3">Lipoprotein</fullName>
    </recommendedName>
</protein>
<organism evidence="2">
    <name type="scientific">Rhizophora mucronata</name>
    <name type="common">Asiatic mangrove</name>
    <dbReference type="NCBI Taxonomy" id="61149"/>
    <lineage>
        <taxon>Eukaryota</taxon>
        <taxon>Viridiplantae</taxon>
        <taxon>Streptophyta</taxon>
        <taxon>Embryophyta</taxon>
        <taxon>Tracheophyta</taxon>
        <taxon>Spermatophyta</taxon>
        <taxon>Magnoliopsida</taxon>
        <taxon>eudicotyledons</taxon>
        <taxon>Gunneridae</taxon>
        <taxon>Pentapetalae</taxon>
        <taxon>rosids</taxon>
        <taxon>fabids</taxon>
        <taxon>Malpighiales</taxon>
        <taxon>Rhizophoraceae</taxon>
        <taxon>Rhizophora</taxon>
    </lineage>
</organism>
<keyword evidence="1" id="KW-1133">Transmembrane helix</keyword>